<keyword evidence="3" id="KW-1185">Reference proteome</keyword>
<dbReference type="AlphaFoldDB" id="A0AAD9E210"/>
<feature type="compositionally biased region" description="Basic and acidic residues" evidence="1">
    <location>
        <begin position="106"/>
        <end position="120"/>
    </location>
</feature>
<gene>
    <name evidence="2" type="ORF">P4O66_000441</name>
</gene>
<evidence type="ECO:0000256" key="1">
    <source>
        <dbReference type="SAM" id="MobiDB-lite"/>
    </source>
</evidence>
<proteinExistence type="predicted"/>
<sequence>MVRLRVSSERGSYGHKQPVNESGQTRTSRIVLMNRRSQTIHYSFLNVDKHRKWMDPLLAMALGTRHSDMELNEGTSSHEPDYTGYVLALNGHKKYLCLFRPVHVDDKEDSSRSSDEDARAPRAGVKTRSKGSSRRQTSSTPHVCSKLERLSLWMERLMEGTLPRHYVPSWPDLEALQK</sequence>
<feature type="region of interest" description="Disordered" evidence="1">
    <location>
        <begin position="106"/>
        <end position="142"/>
    </location>
</feature>
<dbReference type="EMBL" id="JAROKS010000011">
    <property type="protein sequence ID" value="KAK1799562.1"/>
    <property type="molecule type" value="Genomic_DNA"/>
</dbReference>
<comment type="caution">
    <text evidence="2">The sequence shown here is derived from an EMBL/GenBank/DDBJ whole genome shotgun (WGS) entry which is preliminary data.</text>
</comment>
<dbReference type="Proteomes" id="UP001239994">
    <property type="component" value="Unassembled WGS sequence"/>
</dbReference>
<accession>A0AAD9E210</accession>
<feature type="region of interest" description="Disordered" evidence="1">
    <location>
        <begin position="1"/>
        <end position="25"/>
    </location>
</feature>
<evidence type="ECO:0000313" key="2">
    <source>
        <dbReference type="EMBL" id="KAK1799562.1"/>
    </source>
</evidence>
<protein>
    <submittedName>
        <fullName evidence="2">Uncharacterized protein</fullName>
    </submittedName>
</protein>
<organism evidence="2 3">
    <name type="scientific">Electrophorus voltai</name>
    <dbReference type="NCBI Taxonomy" id="2609070"/>
    <lineage>
        <taxon>Eukaryota</taxon>
        <taxon>Metazoa</taxon>
        <taxon>Chordata</taxon>
        <taxon>Craniata</taxon>
        <taxon>Vertebrata</taxon>
        <taxon>Euteleostomi</taxon>
        <taxon>Actinopterygii</taxon>
        <taxon>Neopterygii</taxon>
        <taxon>Teleostei</taxon>
        <taxon>Ostariophysi</taxon>
        <taxon>Gymnotiformes</taxon>
        <taxon>Gymnotoidei</taxon>
        <taxon>Gymnotidae</taxon>
        <taxon>Electrophorus</taxon>
    </lineage>
</organism>
<name>A0AAD9E210_9TELE</name>
<evidence type="ECO:0000313" key="3">
    <source>
        <dbReference type="Proteomes" id="UP001239994"/>
    </source>
</evidence>
<reference evidence="2" key="1">
    <citation type="submission" date="2023-03" db="EMBL/GenBank/DDBJ databases">
        <title>Electrophorus voltai genome.</title>
        <authorList>
            <person name="Bian C."/>
        </authorList>
    </citation>
    <scope>NUCLEOTIDE SEQUENCE</scope>
    <source>
        <strain evidence="2">CB-2022</strain>
        <tissue evidence="2">Muscle</tissue>
    </source>
</reference>